<proteinExistence type="predicted"/>
<evidence type="ECO:0000256" key="1">
    <source>
        <dbReference type="SAM" id="MobiDB-lite"/>
    </source>
</evidence>
<feature type="compositionally biased region" description="Basic residues" evidence="1">
    <location>
        <begin position="72"/>
        <end position="82"/>
    </location>
</feature>
<dbReference type="VEuPathDB" id="VectorBase:BGLB023321"/>
<dbReference type="KEGG" id="bgt:106062002"/>
<dbReference type="Proteomes" id="UP000076420">
    <property type="component" value="Unassembled WGS sequence"/>
</dbReference>
<evidence type="ECO:0000313" key="3">
    <source>
        <dbReference type="Proteomes" id="UP000076420"/>
    </source>
</evidence>
<dbReference type="AlphaFoldDB" id="A0A2C9KTC8"/>
<gene>
    <name evidence="2" type="primary">106062002</name>
</gene>
<feature type="compositionally biased region" description="Pro residues" evidence="1">
    <location>
        <begin position="1"/>
        <end position="44"/>
    </location>
</feature>
<organism evidence="2 3">
    <name type="scientific">Biomphalaria glabrata</name>
    <name type="common">Bloodfluke planorb</name>
    <name type="synonym">Freshwater snail</name>
    <dbReference type="NCBI Taxonomy" id="6526"/>
    <lineage>
        <taxon>Eukaryota</taxon>
        <taxon>Metazoa</taxon>
        <taxon>Spiralia</taxon>
        <taxon>Lophotrochozoa</taxon>
        <taxon>Mollusca</taxon>
        <taxon>Gastropoda</taxon>
        <taxon>Heterobranchia</taxon>
        <taxon>Euthyneura</taxon>
        <taxon>Panpulmonata</taxon>
        <taxon>Hygrophila</taxon>
        <taxon>Lymnaeoidea</taxon>
        <taxon>Planorbidae</taxon>
        <taxon>Biomphalaria</taxon>
    </lineage>
</organism>
<reference evidence="2" key="1">
    <citation type="submission" date="2020-05" db="UniProtKB">
        <authorList>
            <consortium name="EnsemblMetazoa"/>
        </authorList>
    </citation>
    <scope>IDENTIFICATION</scope>
    <source>
        <strain evidence="2">BB02</strain>
    </source>
</reference>
<protein>
    <submittedName>
        <fullName evidence="2">Uncharacterized protein</fullName>
    </submittedName>
</protein>
<dbReference type="EnsemblMetazoa" id="BGLB023321-RA">
    <property type="protein sequence ID" value="BGLB023321-PA"/>
    <property type="gene ID" value="BGLB023321"/>
</dbReference>
<feature type="region of interest" description="Disordered" evidence="1">
    <location>
        <begin position="1"/>
        <end position="107"/>
    </location>
</feature>
<accession>A0A2C9KTC8</accession>
<name>A0A2C9KTC8_BIOGL</name>
<sequence>MPPTLLPPKRLPAPAAPAAAPPAEAPATPDPAPAAVPASVPTPAPKKATVPKTAPKLVPPKKTPPKATAKVAKAKPTKKALPPKRAAPVKAVKKAAPVKRASPAPATENVVPKVPKIRTSNWSEEAVELAVLVHDMKQIVPAVSKKRVELRAVSPRLQVLFNEKLGVPCQLCYSLPEHVGKIVKLLKKVPAEVLPFKWPGAFERIDKFLDKLK</sequence>
<feature type="compositionally biased region" description="Low complexity" evidence="1">
    <location>
        <begin position="45"/>
        <end position="56"/>
    </location>
</feature>
<evidence type="ECO:0000313" key="2">
    <source>
        <dbReference type="EnsemblMetazoa" id="BGLB023321-PA"/>
    </source>
</evidence>